<keyword evidence="3" id="KW-1185">Reference proteome</keyword>
<reference evidence="2" key="1">
    <citation type="journal article" date="2014" name="Int. J. Syst. Evol. Microbiol.">
        <title>Complete genome sequence of Corynebacterium casei LMG S-19264T (=DSM 44701T), isolated from a smear-ripened cheese.</title>
        <authorList>
            <consortium name="US DOE Joint Genome Institute (JGI-PGF)"/>
            <person name="Walter F."/>
            <person name="Albersmeier A."/>
            <person name="Kalinowski J."/>
            <person name="Ruckert C."/>
        </authorList>
    </citation>
    <scope>NUCLEOTIDE SEQUENCE</scope>
    <source>
        <strain evidence="2">CGMCC 1.15758</strain>
    </source>
</reference>
<dbReference type="InterPro" id="IPR036259">
    <property type="entry name" value="MFS_trans_sf"/>
</dbReference>
<feature type="transmembrane region" description="Helical" evidence="1">
    <location>
        <begin position="21"/>
        <end position="39"/>
    </location>
</feature>
<evidence type="ECO:0000313" key="3">
    <source>
        <dbReference type="Proteomes" id="UP000636949"/>
    </source>
</evidence>
<keyword evidence="1" id="KW-0472">Membrane</keyword>
<accession>A0A8J2Z3U4</accession>
<evidence type="ECO:0000313" key="2">
    <source>
        <dbReference type="EMBL" id="GGF95112.1"/>
    </source>
</evidence>
<keyword evidence="1" id="KW-1133">Transmembrane helix</keyword>
<feature type="transmembrane region" description="Helical" evidence="1">
    <location>
        <begin position="59"/>
        <end position="81"/>
    </location>
</feature>
<organism evidence="2 3">
    <name type="scientific">Cysteiniphilum litorale</name>
    <dbReference type="NCBI Taxonomy" id="2056700"/>
    <lineage>
        <taxon>Bacteria</taxon>
        <taxon>Pseudomonadati</taxon>
        <taxon>Pseudomonadota</taxon>
        <taxon>Gammaproteobacteria</taxon>
        <taxon>Thiotrichales</taxon>
        <taxon>Fastidiosibacteraceae</taxon>
        <taxon>Cysteiniphilum</taxon>
    </lineage>
</organism>
<dbReference type="SUPFAM" id="SSF103473">
    <property type="entry name" value="MFS general substrate transporter"/>
    <property type="match status" value="1"/>
</dbReference>
<protein>
    <submittedName>
        <fullName evidence="2">Uncharacterized protein</fullName>
    </submittedName>
</protein>
<evidence type="ECO:0000256" key="1">
    <source>
        <dbReference type="SAM" id="Phobius"/>
    </source>
</evidence>
<keyword evidence="1" id="KW-0812">Transmembrane</keyword>
<proteinExistence type="predicted"/>
<sequence>MQSAHVLNFSMIKGHVHDKQLGVGIAFINLFLPLSGAVFQPLSGFLLQLFKGSHGLHQAYQYMMILIPVLMLLSFIIALFFKEVRTKDITL</sequence>
<comment type="caution">
    <text evidence="2">The sequence shown here is derived from an EMBL/GenBank/DDBJ whole genome shotgun (WGS) entry which is preliminary data.</text>
</comment>
<gene>
    <name evidence="2" type="ORF">GCM10010995_10430</name>
</gene>
<dbReference type="Gene3D" id="1.20.1250.20">
    <property type="entry name" value="MFS general substrate transporter like domains"/>
    <property type="match status" value="1"/>
</dbReference>
<dbReference type="OrthoDB" id="4474610at2"/>
<name>A0A8J2Z3U4_9GAMM</name>
<dbReference type="Proteomes" id="UP000636949">
    <property type="component" value="Unassembled WGS sequence"/>
</dbReference>
<dbReference type="AlphaFoldDB" id="A0A8J2Z3U4"/>
<reference evidence="2" key="2">
    <citation type="submission" date="2020-09" db="EMBL/GenBank/DDBJ databases">
        <authorList>
            <person name="Sun Q."/>
            <person name="Zhou Y."/>
        </authorList>
    </citation>
    <scope>NUCLEOTIDE SEQUENCE</scope>
    <source>
        <strain evidence="2">CGMCC 1.15758</strain>
    </source>
</reference>
<dbReference type="RefSeq" id="WP_117001985.1">
    <property type="nucleotide sequence ID" value="NZ_BMJS01000008.1"/>
</dbReference>
<dbReference type="EMBL" id="BMJS01000008">
    <property type="protein sequence ID" value="GGF95112.1"/>
    <property type="molecule type" value="Genomic_DNA"/>
</dbReference>